<keyword evidence="2" id="KW-1185">Reference proteome</keyword>
<name>A0A7W9GYN8_9ACTN</name>
<dbReference type="RefSeq" id="WP_260423772.1">
    <property type="nucleotide sequence ID" value="NZ_JACHNE010000001.1"/>
</dbReference>
<proteinExistence type="predicted"/>
<accession>A0A7W9GYN8</accession>
<sequence>MSRESLIHGLPYVEGLAGLPTVDGCGDLVAHLVDVAGDLVAGEGGLQLMAFVAVCPAGGRDHGVAEELAHLLEEPALGEVGAEVFEHDLDELWVLDDDGSGAGLEDDLDQRSVVAAEGGDESEVVADERNHVIQERQGTCGPGYGAGRRRSEDLSGLMLVQVRTWQRSSRGRNGGRHGLRVIMRCRVPDHHNGRPCLPARHRPSPPA</sequence>
<evidence type="ECO:0000313" key="1">
    <source>
        <dbReference type="EMBL" id="MBB5792081.1"/>
    </source>
</evidence>
<gene>
    <name evidence="1" type="ORF">HDA41_000045</name>
</gene>
<protein>
    <submittedName>
        <fullName evidence="1">Uncharacterized protein</fullName>
    </submittedName>
</protein>
<dbReference type="Proteomes" id="UP000590647">
    <property type="component" value="Unassembled WGS sequence"/>
</dbReference>
<organism evidence="1 2">
    <name type="scientific">Streptomyces caelestis</name>
    <dbReference type="NCBI Taxonomy" id="36816"/>
    <lineage>
        <taxon>Bacteria</taxon>
        <taxon>Bacillati</taxon>
        <taxon>Actinomycetota</taxon>
        <taxon>Actinomycetes</taxon>
        <taxon>Kitasatosporales</taxon>
        <taxon>Streptomycetaceae</taxon>
        <taxon>Streptomyces</taxon>
    </lineage>
</organism>
<comment type="caution">
    <text evidence="1">The sequence shown here is derived from an EMBL/GenBank/DDBJ whole genome shotgun (WGS) entry which is preliminary data.</text>
</comment>
<evidence type="ECO:0000313" key="2">
    <source>
        <dbReference type="Proteomes" id="UP000590647"/>
    </source>
</evidence>
<dbReference type="AlphaFoldDB" id="A0A7W9GYN8"/>
<reference evidence="1 2" key="1">
    <citation type="submission" date="2020-08" db="EMBL/GenBank/DDBJ databases">
        <title>Sequencing the genomes of 1000 actinobacteria strains.</title>
        <authorList>
            <person name="Klenk H.-P."/>
        </authorList>
    </citation>
    <scope>NUCLEOTIDE SEQUENCE [LARGE SCALE GENOMIC DNA]</scope>
    <source>
        <strain evidence="1 2">DSM 40084</strain>
    </source>
</reference>
<dbReference type="EMBL" id="JACHNE010000001">
    <property type="protein sequence ID" value="MBB5792081.1"/>
    <property type="molecule type" value="Genomic_DNA"/>
</dbReference>